<feature type="binding site" evidence="3">
    <location>
        <begin position="109"/>
        <end position="112"/>
    </location>
    <ligand>
        <name>NAD(+)</name>
        <dbReference type="ChEBI" id="CHEBI:57540"/>
    </ligand>
</feature>
<feature type="binding site" evidence="3">
    <location>
        <position position="78"/>
    </location>
    <ligand>
        <name>substrate</name>
    </ligand>
</feature>
<comment type="catalytic activity">
    <reaction evidence="3">
        <text>N(6)-succinyl-L-lysyl-[protein] + NAD(+) + H2O = 2''-O-succinyl-ADP-D-ribose + nicotinamide + L-lysyl-[protein]</text>
        <dbReference type="Rhea" id="RHEA:47668"/>
        <dbReference type="Rhea" id="RHEA-COMP:9752"/>
        <dbReference type="Rhea" id="RHEA-COMP:11877"/>
        <dbReference type="ChEBI" id="CHEBI:15377"/>
        <dbReference type="ChEBI" id="CHEBI:17154"/>
        <dbReference type="ChEBI" id="CHEBI:29969"/>
        <dbReference type="ChEBI" id="CHEBI:57540"/>
        <dbReference type="ChEBI" id="CHEBI:87830"/>
        <dbReference type="ChEBI" id="CHEBI:87832"/>
    </reaction>
</comment>
<dbReference type="InterPro" id="IPR027546">
    <property type="entry name" value="Sirtuin_class_III"/>
</dbReference>
<dbReference type="Gene3D" id="3.30.1600.10">
    <property type="entry name" value="SIR2/SIRT2 'Small Domain"/>
    <property type="match status" value="1"/>
</dbReference>
<feature type="domain" description="Deacetylase sirtuin-type" evidence="5">
    <location>
        <begin position="5"/>
        <end position="263"/>
    </location>
</feature>
<dbReference type="HAMAP" id="MF_01121">
    <property type="entry name" value="Sirtuin_ClassIII"/>
    <property type="match status" value="1"/>
</dbReference>
<keyword evidence="3" id="KW-0963">Cytoplasm</keyword>
<proteinExistence type="inferred from homology"/>
<keyword evidence="7" id="KW-1185">Reference proteome</keyword>
<comment type="domain">
    <text evidence="3">2 residues (Tyr-75 and Arg-78) present in a large hydrophobic pocket are probably involved in substrate specificity. They are important for desuccinylation activity, but dispensable for deacetylation activity.</text>
</comment>
<evidence type="ECO:0000256" key="4">
    <source>
        <dbReference type="PROSITE-ProRule" id="PRU00236"/>
    </source>
</evidence>
<dbReference type="GO" id="GO:0070403">
    <property type="term" value="F:NAD+ binding"/>
    <property type="evidence" value="ECO:0007669"/>
    <property type="project" value="UniProtKB-UniRule"/>
</dbReference>
<dbReference type="PANTHER" id="PTHR11085">
    <property type="entry name" value="NAD-DEPENDENT PROTEIN DEACYLASE SIRTUIN-5, MITOCHONDRIAL-RELATED"/>
    <property type="match status" value="1"/>
</dbReference>
<feature type="binding site" evidence="3">
    <location>
        <position position="246"/>
    </location>
    <ligand>
        <name>NAD(+)</name>
        <dbReference type="ChEBI" id="CHEBI:57540"/>
    </ligand>
</feature>
<dbReference type="Proteomes" id="UP000316905">
    <property type="component" value="Unassembled WGS sequence"/>
</dbReference>
<comment type="similarity">
    <text evidence="3">Belongs to the sirtuin family. Class III subfamily.</text>
</comment>
<evidence type="ECO:0000259" key="5">
    <source>
        <dbReference type="PROSITE" id="PS50305"/>
    </source>
</evidence>
<dbReference type="EMBL" id="VLKY01000001">
    <property type="protein sequence ID" value="TWI58645.1"/>
    <property type="molecule type" value="Genomic_DNA"/>
</dbReference>
<accession>A0A562QPM1</accession>
<keyword evidence="2 3" id="KW-0520">NAD</keyword>
<dbReference type="InterPro" id="IPR026590">
    <property type="entry name" value="Ssirtuin_cat_dom"/>
</dbReference>
<organism evidence="6 7">
    <name type="scientific">Pseudomonas duriflava</name>
    <dbReference type="NCBI Taxonomy" id="459528"/>
    <lineage>
        <taxon>Bacteria</taxon>
        <taxon>Pseudomonadati</taxon>
        <taxon>Pseudomonadota</taxon>
        <taxon>Gammaproteobacteria</taxon>
        <taxon>Pseudomonadales</taxon>
        <taxon>Pseudomonadaceae</taxon>
        <taxon>Pseudomonas</taxon>
    </lineage>
</organism>
<evidence type="ECO:0000256" key="3">
    <source>
        <dbReference type="HAMAP-Rule" id="MF_01121"/>
    </source>
</evidence>
<keyword evidence="3 4" id="KW-0862">Zinc</keyword>
<dbReference type="AlphaFoldDB" id="A0A562QPM1"/>
<comment type="catalytic activity">
    <reaction evidence="3">
        <text>N(6)-acetyl-L-lysyl-[protein] + NAD(+) + H2O = 2''-O-acetyl-ADP-D-ribose + nicotinamide + L-lysyl-[protein]</text>
        <dbReference type="Rhea" id="RHEA:43636"/>
        <dbReference type="Rhea" id="RHEA-COMP:9752"/>
        <dbReference type="Rhea" id="RHEA-COMP:10731"/>
        <dbReference type="ChEBI" id="CHEBI:15377"/>
        <dbReference type="ChEBI" id="CHEBI:17154"/>
        <dbReference type="ChEBI" id="CHEBI:29969"/>
        <dbReference type="ChEBI" id="CHEBI:57540"/>
        <dbReference type="ChEBI" id="CHEBI:61930"/>
        <dbReference type="ChEBI" id="CHEBI:83767"/>
        <dbReference type="EC" id="2.3.1.286"/>
    </reaction>
</comment>
<keyword evidence="3 4" id="KW-0479">Metal-binding</keyword>
<feature type="binding site" evidence="3">
    <location>
        <begin position="202"/>
        <end position="204"/>
    </location>
    <ligand>
        <name>NAD(+)</name>
        <dbReference type="ChEBI" id="CHEBI:57540"/>
    </ligand>
</feature>
<evidence type="ECO:0000256" key="1">
    <source>
        <dbReference type="ARBA" id="ARBA00022679"/>
    </source>
</evidence>
<name>A0A562QPM1_9PSED</name>
<feature type="binding site" evidence="3 4">
    <location>
        <position position="138"/>
    </location>
    <ligand>
        <name>Zn(2+)</name>
        <dbReference type="ChEBI" id="CHEBI:29105"/>
    </ligand>
</feature>
<feature type="binding site" evidence="3 4">
    <location>
        <position position="165"/>
    </location>
    <ligand>
        <name>Zn(2+)</name>
        <dbReference type="ChEBI" id="CHEBI:29105"/>
    </ligand>
</feature>
<gene>
    <name evidence="3" type="primary">cobB</name>
    <name evidence="6" type="ORF">IQ22_00353</name>
</gene>
<dbReference type="Pfam" id="PF02146">
    <property type="entry name" value="SIR2"/>
    <property type="match status" value="1"/>
</dbReference>
<comment type="subcellular location">
    <subcellularLocation>
        <location evidence="3">Cytoplasm</location>
    </subcellularLocation>
</comment>
<sequence length="263" mass="28624">MPTQTPLLAQVDNALLERIRKARHLVVFTGAGVSAESGIPTFRDAQTGLWSRFDATELATPEAFQADPALVWGWYEWRRMKVLQAEPNSGHYAIARMEQHIPQVTVITQNVDDLHERAGSQNVLHLHGSLHQPRCFDCATPYQLDSVPTEPEGGRRLPPPLCPVCGGAVRPGVVWFGEALPTTVLPQAFEAAASCDVLLSVGTSSLVQPAAQIPFIAQQHGAAVAHINTQPIISKHSDDWMLLGVASVLLPKLETQAFSNIRP</sequence>
<comment type="function">
    <text evidence="3">NAD-dependent lysine deacetylase and desuccinylase that specifically removes acetyl and succinyl groups on target proteins. Modulates the activities of several proteins which are inactive in their acylated form.</text>
</comment>
<dbReference type="PROSITE" id="PS50305">
    <property type="entry name" value="SIRTUIN"/>
    <property type="match status" value="1"/>
</dbReference>
<reference evidence="6 7" key="1">
    <citation type="journal article" date="2015" name="Stand. Genomic Sci.">
        <title>Genomic Encyclopedia of Bacterial and Archaeal Type Strains, Phase III: the genomes of soil and plant-associated and newly described type strains.</title>
        <authorList>
            <person name="Whitman W.B."/>
            <person name="Woyke T."/>
            <person name="Klenk H.P."/>
            <person name="Zhou Y."/>
            <person name="Lilburn T.G."/>
            <person name="Beck B.J."/>
            <person name="De Vos P."/>
            <person name="Vandamme P."/>
            <person name="Eisen J.A."/>
            <person name="Garrity G."/>
            <person name="Hugenholtz P."/>
            <person name="Kyrpides N.C."/>
        </authorList>
    </citation>
    <scope>NUCLEOTIDE SEQUENCE [LARGE SCALE GENOMIC DNA]</scope>
    <source>
        <strain evidence="6 7">CGMCC 1.6858</strain>
    </source>
</reference>
<dbReference type="OrthoDB" id="9800582at2"/>
<dbReference type="Gene3D" id="3.40.50.1220">
    <property type="entry name" value="TPP-binding domain"/>
    <property type="match status" value="1"/>
</dbReference>
<comment type="cofactor">
    <cofactor evidence="3">
        <name>Zn(2+)</name>
        <dbReference type="ChEBI" id="CHEBI:29105"/>
    </cofactor>
    <text evidence="3">Binds 1 zinc ion per subunit.</text>
</comment>
<dbReference type="InterPro" id="IPR003000">
    <property type="entry name" value="Sirtuin"/>
</dbReference>
<dbReference type="GO" id="GO:0017136">
    <property type="term" value="F:histone deacetylase activity, NAD-dependent"/>
    <property type="evidence" value="ECO:0007669"/>
    <property type="project" value="TreeGrafter"/>
</dbReference>
<feature type="binding site" evidence="3">
    <location>
        <begin position="228"/>
        <end position="230"/>
    </location>
    <ligand>
        <name>NAD(+)</name>
        <dbReference type="ChEBI" id="CHEBI:57540"/>
    </ligand>
</feature>
<feature type="binding site" evidence="3">
    <location>
        <position position="75"/>
    </location>
    <ligand>
        <name>substrate</name>
    </ligand>
</feature>
<dbReference type="InterPro" id="IPR050134">
    <property type="entry name" value="NAD-dep_sirtuin_deacylases"/>
</dbReference>
<evidence type="ECO:0000313" key="6">
    <source>
        <dbReference type="EMBL" id="TWI58645.1"/>
    </source>
</evidence>
<dbReference type="GO" id="GO:0005737">
    <property type="term" value="C:cytoplasm"/>
    <property type="evidence" value="ECO:0007669"/>
    <property type="project" value="UniProtKB-SubCell"/>
</dbReference>
<comment type="caution">
    <text evidence="3">Lacks conserved residue(s) required for the propagation of feature annotation.</text>
</comment>
<dbReference type="GO" id="GO:0036055">
    <property type="term" value="F:protein-succinyllysine desuccinylase activity"/>
    <property type="evidence" value="ECO:0007669"/>
    <property type="project" value="UniProtKB-UniRule"/>
</dbReference>
<dbReference type="GO" id="GO:0036054">
    <property type="term" value="F:protein-malonyllysine demalonylase activity"/>
    <property type="evidence" value="ECO:0007669"/>
    <property type="project" value="InterPro"/>
</dbReference>
<dbReference type="InterPro" id="IPR029035">
    <property type="entry name" value="DHS-like_NAD/FAD-binding_dom"/>
</dbReference>
<feature type="binding site" evidence="3 4">
    <location>
        <position position="162"/>
    </location>
    <ligand>
        <name>Zn(2+)</name>
        <dbReference type="ChEBI" id="CHEBI:29105"/>
    </ligand>
</feature>
<dbReference type="CDD" id="cd01412">
    <property type="entry name" value="SIRT5_Af1_CobB"/>
    <property type="match status" value="1"/>
</dbReference>
<dbReference type="NCBIfam" id="NF001753">
    <property type="entry name" value="PRK00481.1-3"/>
    <property type="match status" value="1"/>
</dbReference>
<evidence type="ECO:0000256" key="2">
    <source>
        <dbReference type="ARBA" id="ARBA00023027"/>
    </source>
</evidence>
<dbReference type="EC" id="2.3.1.286" evidence="3"/>
<dbReference type="InterPro" id="IPR026591">
    <property type="entry name" value="Sirtuin_cat_small_dom_sf"/>
</dbReference>
<feature type="binding site" evidence="3 4">
    <location>
        <position position="135"/>
    </location>
    <ligand>
        <name>Zn(2+)</name>
        <dbReference type="ChEBI" id="CHEBI:29105"/>
    </ligand>
</feature>
<dbReference type="PANTHER" id="PTHR11085:SF10">
    <property type="entry name" value="NAD-DEPENDENT PROTEIN DEACYLASE SIRTUIN-5, MITOCHONDRIAL-RELATED"/>
    <property type="match status" value="1"/>
</dbReference>
<keyword evidence="1" id="KW-0808">Transferase</keyword>
<comment type="caution">
    <text evidence="6">The sequence shown here is derived from an EMBL/GenBank/DDBJ whole genome shotgun (WGS) entry which is preliminary data.</text>
</comment>
<evidence type="ECO:0000313" key="7">
    <source>
        <dbReference type="Proteomes" id="UP000316905"/>
    </source>
</evidence>
<dbReference type="SUPFAM" id="SSF52467">
    <property type="entry name" value="DHS-like NAD/FAD-binding domain"/>
    <property type="match status" value="1"/>
</dbReference>
<protein>
    <recommendedName>
        <fullName evidence="3">NAD-dependent protein deacylase</fullName>
        <ecNumber evidence="3">2.3.1.286</ecNumber>
    </recommendedName>
    <alternativeName>
        <fullName evidence="3">Regulatory protein SIR2 homolog</fullName>
    </alternativeName>
</protein>
<feature type="active site" description="Proton acceptor" evidence="3 4">
    <location>
        <position position="127"/>
    </location>
</feature>
<dbReference type="RefSeq" id="WP_145137110.1">
    <property type="nucleotide sequence ID" value="NZ_VLKY01000001.1"/>
</dbReference>
<dbReference type="GO" id="GO:0008270">
    <property type="term" value="F:zinc ion binding"/>
    <property type="evidence" value="ECO:0007669"/>
    <property type="project" value="UniProtKB-UniRule"/>
</dbReference>